<keyword evidence="2" id="KW-0472">Membrane</keyword>
<protein>
    <submittedName>
        <fullName evidence="3">Uncharacterized protein</fullName>
    </submittedName>
</protein>
<proteinExistence type="predicted"/>
<feature type="transmembrane region" description="Helical" evidence="2">
    <location>
        <begin position="12"/>
        <end position="33"/>
    </location>
</feature>
<feature type="compositionally biased region" description="Low complexity" evidence="1">
    <location>
        <begin position="117"/>
        <end position="128"/>
    </location>
</feature>
<evidence type="ECO:0000256" key="1">
    <source>
        <dbReference type="SAM" id="MobiDB-lite"/>
    </source>
</evidence>
<feature type="region of interest" description="Disordered" evidence="1">
    <location>
        <begin position="111"/>
        <end position="165"/>
    </location>
</feature>
<dbReference type="RefSeq" id="WP_108177264.1">
    <property type="nucleotide sequence ID" value="NZ_PZZL01000004.1"/>
</dbReference>
<dbReference type="AlphaFoldDB" id="A0A2T4Z621"/>
<evidence type="ECO:0000313" key="3">
    <source>
        <dbReference type="EMBL" id="PTM57338.1"/>
    </source>
</evidence>
<reference evidence="3 4" key="1">
    <citation type="submission" date="2018-04" db="EMBL/GenBank/DDBJ databases">
        <title>Genomic Encyclopedia of Archaeal and Bacterial Type Strains, Phase II (KMG-II): from individual species to whole genera.</title>
        <authorList>
            <person name="Goeker M."/>
        </authorList>
    </citation>
    <scope>NUCLEOTIDE SEQUENCE [LARGE SCALE GENOMIC DNA]</scope>
    <source>
        <strain evidence="3 4">DSM 25521</strain>
    </source>
</reference>
<feature type="compositionally biased region" description="Low complexity" evidence="1">
    <location>
        <begin position="135"/>
        <end position="149"/>
    </location>
</feature>
<feature type="compositionally biased region" description="Polar residues" evidence="1">
    <location>
        <begin position="155"/>
        <end position="165"/>
    </location>
</feature>
<gene>
    <name evidence="3" type="ORF">C8P69_104389</name>
</gene>
<evidence type="ECO:0000256" key="2">
    <source>
        <dbReference type="SAM" id="Phobius"/>
    </source>
</evidence>
<keyword evidence="2" id="KW-1133">Transmembrane helix</keyword>
<dbReference type="EMBL" id="PZZL01000004">
    <property type="protein sequence ID" value="PTM57338.1"/>
    <property type="molecule type" value="Genomic_DNA"/>
</dbReference>
<name>A0A2T4Z621_9HYPH</name>
<comment type="caution">
    <text evidence="3">The sequence shown here is derived from an EMBL/GenBank/DDBJ whole genome shotgun (WGS) entry which is preliminary data.</text>
</comment>
<sequence length="165" mass="16546">MSEDDTSTRKRSVLLTPVGIGTMALLGTGTFAATNGFGLANRPCTTQHVATSVAQCQALAPGANCIAAFAGGASVVGLSRVNETSSWRIQPLREMTGGGYQVMGGLPFQPNACPARSSSSSSSSRSGFYWGGGSSSSTPSSTASQTSVSRGGFGTTASSMSSRGS</sequence>
<organism evidence="3 4">
    <name type="scientific">Phreatobacter oligotrophus</name>
    <dbReference type="NCBI Taxonomy" id="1122261"/>
    <lineage>
        <taxon>Bacteria</taxon>
        <taxon>Pseudomonadati</taxon>
        <taxon>Pseudomonadota</taxon>
        <taxon>Alphaproteobacteria</taxon>
        <taxon>Hyphomicrobiales</taxon>
        <taxon>Phreatobacteraceae</taxon>
        <taxon>Phreatobacter</taxon>
    </lineage>
</organism>
<dbReference type="Proteomes" id="UP000241808">
    <property type="component" value="Unassembled WGS sequence"/>
</dbReference>
<dbReference type="OrthoDB" id="9948415at2"/>
<keyword evidence="4" id="KW-1185">Reference proteome</keyword>
<evidence type="ECO:0000313" key="4">
    <source>
        <dbReference type="Proteomes" id="UP000241808"/>
    </source>
</evidence>
<keyword evidence="2" id="KW-0812">Transmembrane</keyword>
<accession>A0A2T4Z621</accession>